<comment type="cofactor">
    <cofactor evidence="1">
        <name>[4Fe-4S] cluster</name>
        <dbReference type="ChEBI" id="CHEBI:49883"/>
    </cofactor>
</comment>
<evidence type="ECO:0000313" key="4">
    <source>
        <dbReference type="EMBL" id="WFD11174.1"/>
    </source>
</evidence>
<dbReference type="Gene3D" id="3.40.50.11900">
    <property type="match status" value="1"/>
</dbReference>
<keyword evidence="3" id="KW-0411">Iron-sulfur</keyword>
<dbReference type="NCBIfam" id="NF040772">
    <property type="entry name" value="double_cubane"/>
    <property type="match status" value="1"/>
</dbReference>
<keyword evidence="5" id="KW-1185">Reference proteome</keyword>
<dbReference type="Proteomes" id="UP001222800">
    <property type="component" value="Chromosome"/>
</dbReference>
<dbReference type="InterPro" id="IPR047678">
    <property type="entry name" value="YjiM-like"/>
</dbReference>
<keyword evidence="3" id="KW-0408">Iron</keyword>
<dbReference type="Gene3D" id="1.20.1270.370">
    <property type="match status" value="1"/>
</dbReference>
<dbReference type="RefSeq" id="WP_277733161.1">
    <property type="nucleotide sequence ID" value="NZ_CP120733.1"/>
</dbReference>
<dbReference type="EMBL" id="CP120733">
    <property type="protein sequence ID" value="WFD11174.1"/>
    <property type="molecule type" value="Genomic_DNA"/>
</dbReference>
<reference evidence="4 5" key="1">
    <citation type="submission" date="2023-03" db="EMBL/GenBank/DDBJ databases">
        <title>Complete genome sequence of Tepidibacter sp. SWIR-1, isolated from a deep-sea hydrothermal vent.</title>
        <authorList>
            <person name="Li X."/>
        </authorList>
    </citation>
    <scope>NUCLEOTIDE SEQUENCE [LARGE SCALE GENOMIC DNA]</scope>
    <source>
        <strain evidence="4 5">SWIR-1</strain>
    </source>
</reference>
<sequence>MKDLPQIFDEFSEARRDGFLKIKKLKEDGNKIVGVYCAYTPKEIIMASGAIPVSLCGTSEEPIKDAEKDLPRNLCPLIKSSYGFSITDKCPYFYFSDLLVGETTCDGKKKMYELLAEIKPMHIMYLPQNYKTEDSINSWNKELVNLKERLESEFEVEITEDKLKESIRLCNEERKLLKELYQLSSLCPPAINGFDLIKVLEGTSFKLDKKEYLKELRDLIDKIKCDYKDEDKRISKDLKRILITGCPIGGVAEKIVKTVEGNSGVVVCFENCGGAKSIENLVDETIDSMEALTKHYLNIPCSCMTPNNDRLDLLSRLVDEYKVDGVIDVVLQACHTYNVETYNIKKFINNDKKIPYMALETDYSQTDIGQISTRIGAFIEML</sequence>
<gene>
    <name evidence="4" type="ORF">P4S50_03600</name>
</gene>
<protein>
    <submittedName>
        <fullName evidence="4">Double-cubane-cluster-containing anaerobic reductase</fullName>
    </submittedName>
</protein>
<dbReference type="PANTHER" id="PTHR30548">
    <property type="entry name" value="2-HYDROXYGLUTARYL-COA DEHYDRATASE, D-COMPONENT-RELATED"/>
    <property type="match status" value="1"/>
</dbReference>
<evidence type="ECO:0000256" key="1">
    <source>
        <dbReference type="ARBA" id="ARBA00001966"/>
    </source>
</evidence>
<accession>A0ABY8EHD4</accession>
<evidence type="ECO:0000256" key="3">
    <source>
        <dbReference type="ARBA" id="ARBA00023014"/>
    </source>
</evidence>
<evidence type="ECO:0000313" key="5">
    <source>
        <dbReference type="Proteomes" id="UP001222800"/>
    </source>
</evidence>
<keyword evidence="3" id="KW-0479">Metal-binding</keyword>
<proteinExistence type="inferred from homology"/>
<dbReference type="InterPro" id="IPR010327">
    <property type="entry name" value="FldB/FldC_alpha/beta"/>
</dbReference>
<dbReference type="Gene3D" id="3.40.50.11890">
    <property type="match status" value="1"/>
</dbReference>
<dbReference type="Pfam" id="PF06050">
    <property type="entry name" value="HGD-D"/>
    <property type="match status" value="1"/>
</dbReference>
<comment type="similarity">
    <text evidence="2">Belongs to the FldB/FldC dehydratase alpha/beta subunit family.</text>
</comment>
<evidence type="ECO:0000256" key="2">
    <source>
        <dbReference type="ARBA" id="ARBA00005806"/>
    </source>
</evidence>
<organism evidence="4 5">
    <name type="scientific">Tepidibacter hydrothermalis</name>
    <dbReference type="NCBI Taxonomy" id="3036126"/>
    <lineage>
        <taxon>Bacteria</taxon>
        <taxon>Bacillati</taxon>
        <taxon>Bacillota</taxon>
        <taxon>Clostridia</taxon>
        <taxon>Peptostreptococcales</taxon>
        <taxon>Peptostreptococcaceae</taxon>
        <taxon>Tepidibacter</taxon>
    </lineage>
</organism>
<name>A0ABY8EHD4_9FIRM</name>
<dbReference type="PANTHER" id="PTHR30548:SF6">
    <property type="entry name" value="DEHYDRATASE SUBUNIT YJIM-RELATED"/>
    <property type="match status" value="1"/>
</dbReference>